<dbReference type="Gene3D" id="1.10.3450.10">
    <property type="entry name" value="TTHA0068-like"/>
    <property type="match status" value="1"/>
</dbReference>
<dbReference type="RefSeq" id="WP_251874741.1">
    <property type="nucleotide sequence ID" value="NZ_CP098755.1"/>
</dbReference>
<organism evidence="1 2">
    <name type="scientific">Brevibacillus ruminantium</name>
    <dbReference type="NCBI Taxonomy" id="2950604"/>
    <lineage>
        <taxon>Bacteria</taxon>
        <taxon>Bacillati</taxon>
        <taxon>Bacillota</taxon>
        <taxon>Bacilli</taxon>
        <taxon>Bacillales</taxon>
        <taxon>Paenibacillaceae</taxon>
        <taxon>Brevibacillus</taxon>
    </lineage>
</organism>
<dbReference type="PANTHER" id="PTHR34796:SF1">
    <property type="entry name" value="EXPRESSED PROTEIN"/>
    <property type="match status" value="1"/>
</dbReference>
<dbReference type="PANTHER" id="PTHR34796">
    <property type="entry name" value="EXPRESSED PROTEIN"/>
    <property type="match status" value="1"/>
</dbReference>
<evidence type="ECO:0000313" key="2">
    <source>
        <dbReference type="Proteomes" id="UP001056500"/>
    </source>
</evidence>
<dbReference type="InterPro" id="IPR023203">
    <property type="entry name" value="TTHA0068_sf"/>
</dbReference>
<accession>A0ABY4WKM5</accession>
<gene>
    <name evidence="1" type="ORF">NDK47_10340</name>
</gene>
<dbReference type="SUPFAM" id="SSF140663">
    <property type="entry name" value="TTHA0068-like"/>
    <property type="match status" value="1"/>
</dbReference>
<reference evidence="1" key="1">
    <citation type="submission" date="2022-06" db="EMBL/GenBank/DDBJ databases">
        <title>Genome sequencing of Brevibacillus sp. BB3-R1.</title>
        <authorList>
            <person name="Heo J."/>
            <person name="Lee D."/>
            <person name="Won M."/>
            <person name="Han B.-H."/>
            <person name="Hong S.-B."/>
            <person name="Kwon S.-W."/>
        </authorList>
    </citation>
    <scope>NUCLEOTIDE SEQUENCE</scope>
    <source>
        <strain evidence="1">BB3-R1</strain>
    </source>
</reference>
<proteinExistence type="predicted"/>
<dbReference type="InterPro" id="IPR005500">
    <property type="entry name" value="DUF309"/>
</dbReference>
<sequence length="181" mass="21266">MYPKPYLEYLILFHAERDYFECHEILEEYWKESPPKQRQAVWVALIQIAVSLYHQRRGNFAGAGKMMRSAIDGVTREKQQIERLGLDHAAMLDTLIQIQAEQEAHKPYHSIRLPIADPELLAACRQLSLARGLSFDRESDLENDYLLHKHTLRDRSEVVAERLRRLDERNQERTRNPASDT</sequence>
<dbReference type="Pfam" id="PF03745">
    <property type="entry name" value="DUF309"/>
    <property type="match status" value="1"/>
</dbReference>
<keyword evidence="2" id="KW-1185">Reference proteome</keyword>
<dbReference type="Proteomes" id="UP001056500">
    <property type="component" value="Chromosome"/>
</dbReference>
<name>A0ABY4WKM5_9BACL</name>
<dbReference type="EMBL" id="CP098755">
    <property type="protein sequence ID" value="USG67642.1"/>
    <property type="molecule type" value="Genomic_DNA"/>
</dbReference>
<evidence type="ECO:0000313" key="1">
    <source>
        <dbReference type="EMBL" id="USG67642.1"/>
    </source>
</evidence>
<protein>
    <submittedName>
        <fullName evidence="1">DUF309 domain-containing protein</fullName>
    </submittedName>
</protein>